<comment type="caution">
    <text evidence="2">The sequence shown here is derived from an EMBL/GenBank/DDBJ whole genome shotgun (WGS) entry which is preliminary data.</text>
</comment>
<feature type="non-terminal residue" evidence="2">
    <location>
        <position position="1"/>
    </location>
</feature>
<feature type="region of interest" description="Disordered" evidence="1">
    <location>
        <begin position="111"/>
        <end position="171"/>
    </location>
</feature>
<evidence type="ECO:0000313" key="2">
    <source>
        <dbReference type="EMBL" id="CAK0886063.1"/>
    </source>
</evidence>
<gene>
    <name evidence="2" type="ORF">PCOR1329_LOCUS67508</name>
</gene>
<feature type="compositionally biased region" description="Basic and acidic residues" evidence="1">
    <location>
        <begin position="151"/>
        <end position="171"/>
    </location>
</feature>
<dbReference type="EMBL" id="CAUYUJ010018753">
    <property type="protein sequence ID" value="CAK0886063.1"/>
    <property type="molecule type" value="Genomic_DNA"/>
</dbReference>
<organism evidence="2 3">
    <name type="scientific">Prorocentrum cordatum</name>
    <dbReference type="NCBI Taxonomy" id="2364126"/>
    <lineage>
        <taxon>Eukaryota</taxon>
        <taxon>Sar</taxon>
        <taxon>Alveolata</taxon>
        <taxon>Dinophyceae</taxon>
        <taxon>Prorocentrales</taxon>
        <taxon>Prorocentraceae</taxon>
        <taxon>Prorocentrum</taxon>
    </lineage>
</organism>
<sequence length="171" mass="17772">SIAGRIGRASTAIPRALIRRARKKPSPKGTEEASCEGAGDDADDGIGLAELGRALQLVQDAERLDINVAECDLAEHLSAALGPQVGQELAAALRGEEDDEEEDGVFGAFWRAVGGPREESPEPSAQGSDPTPAMVGAPAQELRAIAAPAAHGEEGAPSRERDDLSLMENRA</sequence>
<evidence type="ECO:0000313" key="3">
    <source>
        <dbReference type="Proteomes" id="UP001189429"/>
    </source>
</evidence>
<keyword evidence="3" id="KW-1185">Reference proteome</keyword>
<feature type="compositionally biased region" description="Basic residues" evidence="1">
    <location>
        <begin position="17"/>
        <end position="26"/>
    </location>
</feature>
<feature type="region of interest" description="Disordered" evidence="1">
    <location>
        <begin position="1"/>
        <end position="46"/>
    </location>
</feature>
<accession>A0ABN9WHW6</accession>
<name>A0ABN9WHW6_9DINO</name>
<protein>
    <submittedName>
        <fullName evidence="2">Uncharacterized protein</fullName>
    </submittedName>
</protein>
<evidence type="ECO:0000256" key="1">
    <source>
        <dbReference type="SAM" id="MobiDB-lite"/>
    </source>
</evidence>
<reference evidence="2" key="1">
    <citation type="submission" date="2023-10" db="EMBL/GenBank/DDBJ databases">
        <authorList>
            <person name="Chen Y."/>
            <person name="Shah S."/>
            <person name="Dougan E. K."/>
            <person name="Thang M."/>
            <person name="Chan C."/>
        </authorList>
    </citation>
    <scope>NUCLEOTIDE SEQUENCE [LARGE SCALE GENOMIC DNA]</scope>
</reference>
<proteinExistence type="predicted"/>
<dbReference type="Proteomes" id="UP001189429">
    <property type="component" value="Unassembled WGS sequence"/>
</dbReference>